<dbReference type="SUPFAM" id="SSF55021">
    <property type="entry name" value="ACT-like"/>
    <property type="match status" value="1"/>
</dbReference>
<feature type="domain" description="Malic enzyme N-terminal" evidence="2">
    <location>
        <begin position="93"/>
        <end position="164"/>
    </location>
</feature>
<dbReference type="GO" id="GO:0004473">
    <property type="term" value="F:malate dehydrogenase (decarboxylating) (NADP+) activity"/>
    <property type="evidence" value="ECO:0007669"/>
    <property type="project" value="UniProtKB-EC"/>
</dbReference>
<evidence type="ECO:0000313" key="3">
    <source>
        <dbReference type="EMBL" id="VAW08878.1"/>
    </source>
</evidence>
<dbReference type="InterPro" id="IPR046346">
    <property type="entry name" value="Aminoacid_DH-like_N_sf"/>
</dbReference>
<evidence type="ECO:0000256" key="1">
    <source>
        <dbReference type="ARBA" id="ARBA00023002"/>
    </source>
</evidence>
<keyword evidence="1 3" id="KW-0560">Oxidoreductase</keyword>
<gene>
    <name evidence="3" type="ORF">MNBD_ACTINO01-590</name>
</gene>
<proteinExistence type="predicted"/>
<feature type="non-terminal residue" evidence="3">
    <location>
        <position position="164"/>
    </location>
</feature>
<protein>
    <submittedName>
        <fullName evidence="3">NADP-dependent malic enzyme</fullName>
        <ecNumber evidence="3">1.1.1.40</ecNumber>
    </submittedName>
</protein>
<organism evidence="3">
    <name type="scientific">hydrothermal vent metagenome</name>
    <dbReference type="NCBI Taxonomy" id="652676"/>
    <lineage>
        <taxon>unclassified sequences</taxon>
        <taxon>metagenomes</taxon>
        <taxon>ecological metagenomes</taxon>
    </lineage>
</organism>
<dbReference type="InterPro" id="IPR012301">
    <property type="entry name" value="Malic_N_dom"/>
</dbReference>
<name>A0A3B0STP3_9ZZZZ</name>
<dbReference type="EMBL" id="UOEI01000649">
    <property type="protein sequence ID" value="VAW08878.1"/>
    <property type="molecule type" value="Genomic_DNA"/>
</dbReference>
<sequence>MGELSIERDEVFRIKTARRPGMLAKVLAAAGEYGANIGEIETVYIGADYNIREVAIIAPDAQAIDRIAAAMDAIEGVSVLPGHIDKVFDQHRGGKIEIRSRATVRTLQDIREVYTPGVARVVQAIVDDETVADDYTWRGRTVAIVTNGTRVLGLGNVGPAAALP</sequence>
<dbReference type="PANTHER" id="PTHR43237:SF4">
    <property type="entry name" value="NADP-DEPENDENT MALIC ENZYME"/>
    <property type="match status" value="1"/>
</dbReference>
<accession>A0A3B0STP3</accession>
<dbReference type="EC" id="1.1.1.40" evidence="3"/>
<dbReference type="PANTHER" id="PTHR43237">
    <property type="entry name" value="NADP-DEPENDENT MALIC ENZYME"/>
    <property type="match status" value="1"/>
</dbReference>
<dbReference type="AlphaFoldDB" id="A0A3B0STP3"/>
<reference evidence="3" key="1">
    <citation type="submission" date="2018-06" db="EMBL/GenBank/DDBJ databases">
        <authorList>
            <person name="Zhirakovskaya E."/>
        </authorList>
    </citation>
    <scope>NUCLEOTIDE SEQUENCE</scope>
</reference>
<dbReference type="Gene3D" id="3.40.50.10380">
    <property type="entry name" value="Malic enzyme, N-terminal domain"/>
    <property type="match status" value="1"/>
</dbReference>
<evidence type="ECO:0000259" key="2">
    <source>
        <dbReference type="SMART" id="SM01274"/>
    </source>
</evidence>
<dbReference type="SUPFAM" id="SSF53223">
    <property type="entry name" value="Aminoacid dehydrogenase-like, N-terminal domain"/>
    <property type="match status" value="1"/>
</dbReference>
<dbReference type="SMART" id="SM01274">
    <property type="entry name" value="malic"/>
    <property type="match status" value="1"/>
</dbReference>
<dbReference type="InterPro" id="IPR051674">
    <property type="entry name" value="Malate_Decarboxylase"/>
</dbReference>
<dbReference type="Pfam" id="PF00390">
    <property type="entry name" value="malic"/>
    <property type="match status" value="1"/>
</dbReference>
<dbReference type="InterPro" id="IPR037062">
    <property type="entry name" value="Malic_N_dom_sf"/>
</dbReference>
<dbReference type="InterPro" id="IPR045865">
    <property type="entry name" value="ACT-like_dom_sf"/>
</dbReference>